<feature type="domain" description="S100/CaBP-9k-type calcium binding subdomain" evidence="1">
    <location>
        <begin position="1"/>
        <end position="34"/>
    </location>
</feature>
<reference evidence="2 3" key="1">
    <citation type="submission" date="2021-04" db="EMBL/GenBank/DDBJ databases">
        <authorList>
            <person name="Bliznina A."/>
        </authorList>
    </citation>
    <scope>NUCLEOTIDE SEQUENCE [LARGE SCALE GENOMIC DNA]</scope>
</reference>
<dbReference type="Proteomes" id="UP001158576">
    <property type="component" value="Chromosome 1"/>
</dbReference>
<dbReference type="InterPro" id="IPR011992">
    <property type="entry name" value="EF-hand-dom_pair"/>
</dbReference>
<proteinExistence type="predicted"/>
<dbReference type="SUPFAM" id="SSF47473">
    <property type="entry name" value="EF-hand"/>
    <property type="match status" value="1"/>
</dbReference>
<keyword evidence="3" id="KW-1185">Reference proteome</keyword>
<accession>A0ABN7SP15</accession>
<dbReference type="Pfam" id="PF01023">
    <property type="entry name" value="S_100"/>
    <property type="match status" value="1"/>
</dbReference>
<evidence type="ECO:0000313" key="3">
    <source>
        <dbReference type="Proteomes" id="UP001158576"/>
    </source>
</evidence>
<dbReference type="InterPro" id="IPR013787">
    <property type="entry name" value="S100_Ca-bd_sub"/>
</dbReference>
<evidence type="ECO:0000313" key="2">
    <source>
        <dbReference type="EMBL" id="CAG5105053.1"/>
    </source>
</evidence>
<evidence type="ECO:0000259" key="1">
    <source>
        <dbReference type="Pfam" id="PF01023"/>
    </source>
</evidence>
<protein>
    <submittedName>
        <fullName evidence="2">Oidioi.mRNA.OKI2018_I69.chr1.g1790.t1.cds</fullName>
    </submittedName>
</protein>
<organism evidence="2 3">
    <name type="scientific">Oikopleura dioica</name>
    <name type="common">Tunicate</name>
    <dbReference type="NCBI Taxonomy" id="34765"/>
    <lineage>
        <taxon>Eukaryota</taxon>
        <taxon>Metazoa</taxon>
        <taxon>Chordata</taxon>
        <taxon>Tunicata</taxon>
        <taxon>Appendicularia</taxon>
        <taxon>Copelata</taxon>
        <taxon>Oikopleuridae</taxon>
        <taxon>Oikopleura</taxon>
    </lineage>
</organism>
<sequence>MTLIYKTFAKQAGEDKQLNKAELRGLIEEEFPSLQDAALHAGDEDTGEKLLKDLDWDESESIDFMEYVSYLAATTCCIHKH</sequence>
<name>A0ABN7SP15_OIKDI</name>
<dbReference type="Gene3D" id="1.10.238.10">
    <property type="entry name" value="EF-hand"/>
    <property type="match status" value="1"/>
</dbReference>
<gene>
    <name evidence="2" type="ORF">OKIOD_LOCUS10555</name>
</gene>
<dbReference type="EMBL" id="OU015566">
    <property type="protein sequence ID" value="CAG5105053.1"/>
    <property type="molecule type" value="Genomic_DNA"/>
</dbReference>